<evidence type="ECO:0000313" key="5">
    <source>
        <dbReference type="Proteomes" id="UP000250235"/>
    </source>
</evidence>
<evidence type="ECO:0000313" key="4">
    <source>
        <dbReference type="EMBL" id="KZV17127.1"/>
    </source>
</evidence>
<evidence type="ECO:0000259" key="2">
    <source>
        <dbReference type="Pfam" id="PF07727"/>
    </source>
</evidence>
<proteinExistence type="predicted"/>
<dbReference type="Pfam" id="PF25597">
    <property type="entry name" value="SH3_retrovirus"/>
    <property type="match status" value="1"/>
</dbReference>
<dbReference type="Proteomes" id="UP000250235">
    <property type="component" value="Unassembled WGS sequence"/>
</dbReference>
<dbReference type="Pfam" id="PF07727">
    <property type="entry name" value="RVT_2"/>
    <property type="match status" value="1"/>
</dbReference>
<dbReference type="InterPro" id="IPR057670">
    <property type="entry name" value="SH3_retrovirus"/>
</dbReference>
<dbReference type="InterPro" id="IPR013103">
    <property type="entry name" value="RVT_2"/>
</dbReference>
<dbReference type="EMBL" id="KV018457">
    <property type="protein sequence ID" value="KZV17127.1"/>
    <property type="molecule type" value="Genomic_DNA"/>
</dbReference>
<dbReference type="OrthoDB" id="418757at2759"/>
<sequence length="849" mass="96094">MASSLISSSHHVDFDSMFGMDDAALIQMFESLIATVLKDFLGCPAVFYEAALTEFFTNGSVREDGMVVSTIRDTTVEISEILFATAFDLPTEGLTDLSDVPKNLVFDARSLFSDSKEQESISCMKKELKIQYHLLHDILAKTIYVKAGSFDAVTRDRFMLMTAITCYVKVNWSNFLFNVLKEMVTPGSRQAKGFAIQICAILKTVPGLVLGESRVFPASRVLTEKTIHRYVAVNDKVGGEADTNAPRVKKTPVKKTVSHKRPAVDIETAPVVKKKRTTKGKHLKRKRRLILEDDFEVDEPVAGRSTAEHPVEEATTGVQEPDPESVEQPVVVPVLAPTTDDPDAVIKKVLNQLVLFSEQMMGNSPREPWLKRQWLLLKSHIGLISPMTILLPDGMLKDQWSLQVTLMKKKEPWMLMMGNRPQGTVVEETMVAAKEPHWFDLPYDDLIARWDAERPVVTASDTNEEEGTMDVGAAGGDQQVQFSVEEPEEIIKITMGKEIKIPGVDEKTHIDLLVHLRAQVIDAVDQFFHSFRFKKLATINIEEFFKKEEQFLCWGETETTHVALNRKRIWGCPAYVKQTVGDKLDTRPILCYFIGYPNNSIGYYFYYRSETKVFVSRNATFVEREFLLDRKGKIVELEKVRDPIEVPSESPAPPEPVPEMVAPRTSERVHRAPERYGFLLEDGQGDQVVGSDPRTFKEAISDADSNLWLEAMQSEFDSMHANQVWTLVNPPEGIVPIGCKWVYKRKLGPDGKLMTYKARLVAKGYTQRQGVDYDETFSPVGMFKSIRILLAIAAWYDYEIWQMDVKTMFLNGNIKEEIYITQPEGFTSIGSEHKVCKHQRSIYGLKQAS</sequence>
<feature type="domain" description="Retroviral polymerase SH3-like" evidence="3">
    <location>
        <begin position="572"/>
        <end position="626"/>
    </location>
</feature>
<evidence type="ECO:0000256" key="1">
    <source>
        <dbReference type="SAM" id="MobiDB-lite"/>
    </source>
</evidence>
<name>A0A2Z7A6I7_9LAMI</name>
<gene>
    <name evidence="4" type="ORF">F511_22245</name>
</gene>
<feature type="region of interest" description="Disordered" evidence="1">
    <location>
        <begin position="300"/>
        <end position="326"/>
    </location>
</feature>
<dbReference type="AlphaFoldDB" id="A0A2Z7A6I7"/>
<evidence type="ECO:0000259" key="3">
    <source>
        <dbReference type="Pfam" id="PF25597"/>
    </source>
</evidence>
<organism evidence="4 5">
    <name type="scientific">Dorcoceras hygrometricum</name>
    <dbReference type="NCBI Taxonomy" id="472368"/>
    <lineage>
        <taxon>Eukaryota</taxon>
        <taxon>Viridiplantae</taxon>
        <taxon>Streptophyta</taxon>
        <taxon>Embryophyta</taxon>
        <taxon>Tracheophyta</taxon>
        <taxon>Spermatophyta</taxon>
        <taxon>Magnoliopsida</taxon>
        <taxon>eudicotyledons</taxon>
        <taxon>Gunneridae</taxon>
        <taxon>Pentapetalae</taxon>
        <taxon>asterids</taxon>
        <taxon>lamiids</taxon>
        <taxon>Lamiales</taxon>
        <taxon>Gesneriaceae</taxon>
        <taxon>Didymocarpoideae</taxon>
        <taxon>Trichosporeae</taxon>
        <taxon>Loxocarpinae</taxon>
        <taxon>Dorcoceras</taxon>
    </lineage>
</organism>
<reference evidence="4 5" key="1">
    <citation type="journal article" date="2015" name="Proc. Natl. Acad. Sci. U.S.A.">
        <title>The resurrection genome of Boea hygrometrica: A blueprint for survival of dehydration.</title>
        <authorList>
            <person name="Xiao L."/>
            <person name="Yang G."/>
            <person name="Zhang L."/>
            <person name="Yang X."/>
            <person name="Zhao S."/>
            <person name="Ji Z."/>
            <person name="Zhou Q."/>
            <person name="Hu M."/>
            <person name="Wang Y."/>
            <person name="Chen M."/>
            <person name="Xu Y."/>
            <person name="Jin H."/>
            <person name="Xiao X."/>
            <person name="Hu G."/>
            <person name="Bao F."/>
            <person name="Hu Y."/>
            <person name="Wan P."/>
            <person name="Li L."/>
            <person name="Deng X."/>
            <person name="Kuang T."/>
            <person name="Xiang C."/>
            <person name="Zhu J.K."/>
            <person name="Oliver M.J."/>
            <person name="He Y."/>
        </authorList>
    </citation>
    <scope>NUCLEOTIDE SEQUENCE [LARGE SCALE GENOMIC DNA]</scope>
    <source>
        <strain evidence="5">cv. XS01</strain>
    </source>
</reference>
<feature type="region of interest" description="Disordered" evidence="1">
    <location>
        <begin position="645"/>
        <end position="666"/>
    </location>
</feature>
<keyword evidence="5" id="KW-1185">Reference proteome</keyword>
<protein>
    <submittedName>
        <fullName evidence="4">Uncharacterized protein</fullName>
    </submittedName>
</protein>
<feature type="domain" description="Reverse transcriptase Ty1/copia-type" evidence="2">
    <location>
        <begin position="722"/>
        <end position="848"/>
    </location>
</feature>
<accession>A0A2Z7A6I7</accession>